<sequence>MKPEIIDNVNKPSHYQGANGLEAIDVVHNFVGNLSGASAFFWGNAIKYMLRFQKKNGLEDLKKARKNLDWLIEEMEHEPERNTAGSLLTVRAT</sequence>
<dbReference type="Proteomes" id="UP000438885">
    <property type="component" value="Unassembled WGS sequence"/>
</dbReference>
<comment type="caution">
    <text evidence="1">The sequence shown here is derived from an EMBL/GenBank/DDBJ whole genome shotgun (WGS) entry which is preliminary data.</text>
</comment>
<dbReference type="AlphaFoldDB" id="A0A6I1TXQ1"/>
<organism evidence="1 2">
    <name type="scientific">Streptococcus mitis</name>
    <dbReference type="NCBI Taxonomy" id="28037"/>
    <lineage>
        <taxon>Bacteria</taxon>
        <taxon>Bacillati</taxon>
        <taxon>Bacillota</taxon>
        <taxon>Bacilli</taxon>
        <taxon>Lactobacillales</taxon>
        <taxon>Streptococcaceae</taxon>
        <taxon>Streptococcus</taxon>
        <taxon>Streptococcus mitis group</taxon>
    </lineage>
</organism>
<dbReference type="Pfam" id="PF11753">
    <property type="entry name" value="DUF3310"/>
    <property type="match status" value="1"/>
</dbReference>
<dbReference type="InterPro" id="IPR021739">
    <property type="entry name" value="SaV-like"/>
</dbReference>
<evidence type="ECO:0000313" key="2">
    <source>
        <dbReference type="Proteomes" id="UP000438885"/>
    </source>
</evidence>
<reference evidence="1 2" key="1">
    <citation type="submission" date="2019-10" db="EMBL/GenBank/DDBJ databases">
        <title>Streptococcus mitis of the oral and urogenital tracts.</title>
        <authorList>
            <person name="Price T."/>
            <person name="Mores C.R."/>
            <person name="Putonti C."/>
            <person name="Wolfe A.J."/>
        </authorList>
    </citation>
    <scope>NUCLEOTIDE SEQUENCE [LARGE SCALE GENOMIC DNA]</scope>
    <source>
        <strain evidence="1 2">SM10</strain>
    </source>
</reference>
<accession>A0A6I1TXQ1</accession>
<dbReference type="RefSeq" id="WP_153223738.1">
    <property type="nucleotide sequence ID" value="NZ_WIJP01000006.1"/>
</dbReference>
<dbReference type="EMBL" id="WIJP01000006">
    <property type="protein sequence ID" value="MQQ29763.1"/>
    <property type="molecule type" value="Genomic_DNA"/>
</dbReference>
<gene>
    <name evidence="1" type="ORF">GEZ84_05155</name>
</gene>
<evidence type="ECO:0000313" key="1">
    <source>
        <dbReference type="EMBL" id="MQQ29763.1"/>
    </source>
</evidence>
<proteinExistence type="predicted"/>
<name>A0A6I1TXQ1_STRMT</name>
<protein>
    <submittedName>
        <fullName evidence="1">DUF3310 domain-containing protein</fullName>
    </submittedName>
</protein>